<dbReference type="AlphaFoldDB" id="A0A401TS77"/>
<reference evidence="1 2" key="1">
    <citation type="journal article" date="2018" name="Nat. Ecol. Evol.">
        <title>Shark genomes provide insights into elasmobranch evolution and the origin of vertebrates.</title>
        <authorList>
            <person name="Hara Y"/>
            <person name="Yamaguchi K"/>
            <person name="Onimaru K"/>
            <person name="Kadota M"/>
            <person name="Koyanagi M"/>
            <person name="Keeley SD"/>
            <person name="Tatsumi K"/>
            <person name="Tanaka K"/>
            <person name="Motone F"/>
            <person name="Kageyama Y"/>
            <person name="Nozu R"/>
            <person name="Adachi N"/>
            <person name="Nishimura O"/>
            <person name="Nakagawa R"/>
            <person name="Tanegashima C"/>
            <person name="Kiyatake I"/>
            <person name="Matsumoto R"/>
            <person name="Murakumo K"/>
            <person name="Nishida K"/>
            <person name="Terakita A"/>
            <person name="Kuratani S"/>
            <person name="Sato K"/>
            <person name="Hyodo S Kuraku.S."/>
        </authorList>
    </citation>
    <scope>NUCLEOTIDE SEQUENCE [LARGE SCALE GENOMIC DNA]</scope>
</reference>
<dbReference type="Proteomes" id="UP000287033">
    <property type="component" value="Unassembled WGS sequence"/>
</dbReference>
<proteinExistence type="predicted"/>
<comment type="caution">
    <text evidence="1">The sequence shown here is derived from an EMBL/GenBank/DDBJ whole genome shotgun (WGS) entry which is preliminary data.</text>
</comment>
<dbReference type="EMBL" id="BEZZ01165014">
    <property type="protein sequence ID" value="GCC45473.1"/>
    <property type="molecule type" value="Genomic_DNA"/>
</dbReference>
<sequence>WRVMDMKLACCGYEAGVLRICSWCVVDMQLVCFGYVAGVSWV</sequence>
<keyword evidence="2" id="KW-1185">Reference proteome</keyword>
<organism evidence="1 2">
    <name type="scientific">Chiloscyllium punctatum</name>
    <name type="common">Brownbanded bambooshark</name>
    <name type="synonym">Hemiscyllium punctatum</name>
    <dbReference type="NCBI Taxonomy" id="137246"/>
    <lineage>
        <taxon>Eukaryota</taxon>
        <taxon>Metazoa</taxon>
        <taxon>Chordata</taxon>
        <taxon>Craniata</taxon>
        <taxon>Vertebrata</taxon>
        <taxon>Chondrichthyes</taxon>
        <taxon>Elasmobranchii</taxon>
        <taxon>Galeomorphii</taxon>
        <taxon>Galeoidea</taxon>
        <taxon>Orectolobiformes</taxon>
        <taxon>Hemiscylliidae</taxon>
        <taxon>Chiloscyllium</taxon>
    </lineage>
</organism>
<gene>
    <name evidence="1" type="ORF">chiPu_0029748</name>
</gene>
<name>A0A401TS77_CHIPU</name>
<evidence type="ECO:0000313" key="2">
    <source>
        <dbReference type="Proteomes" id="UP000287033"/>
    </source>
</evidence>
<protein>
    <submittedName>
        <fullName evidence="1">Uncharacterized protein</fullName>
    </submittedName>
</protein>
<feature type="non-terminal residue" evidence="1">
    <location>
        <position position="1"/>
    </location>
</feature>
<evidence type="ECO:0000313" key="1">
    <source>
        <dbReference type="EMBL" id="GCC45473.1"/>
    </source>
</evidence>
<accession>A0A401TS77</accession>